<evidence type="ECO:0000256" key="2">
    <source>
        <dbReference type="SAM" id="SignalP"/>
    </source>
</evidence>
<dbReference type="Proteomes" id="UP000292958">
    <property type="component" value="Unassembled WGS sequence"/>
</dbReference>
<feature type="chain" id="PRO_5020510823" description="DUF4412 domain-containing protein" evidence="2">
    <location>
        <begin position="21"/>
        <end position="357"/>
    </location>
</feature>
<accession>A0A4Q7Z1U3</accession>
<name>A0A4Q7Z1U3_9BACT</name>
<protein>
    <recommendedName>
        <fullName evidence="5">DUF4412 domain-containing protein</fullName>
    </recommendedName>
</protein>
<feature type="signal peptide" evidence="2">
    <location>
        <begin position="1"/>
        <end position="20"/>
    </location>
</feature>
<dbReference type="AlphaFoldDB" id="A0A4Q7Z1U3"/>
<reference evidence="3 4" key="1">
    <citation type="submission" date="2019-02" db="EMBL/GenBank/DDBJ databases">
        <title>Genomic Encyclopedia of Archaeal and Bacterial Type Strains, Phase II (KMG-II): from individual species to whole genera.</title>
        <authorList>
            <person name="Goeker M."/>
        </authorList>
    </citation>
    <scope>NUCLEOTIDE SEQUENCE [LARGE SCALE GENOMIC DNA]</scope>
    <source>
        <strain evidence="3 4">DSM 18101</strain>
    </source>
</reference>
<comment type="caution">
    <text evidence="3">The sequence shown here is derived from an EMBL/GenBank/DDBJ whole genome shotgun (WGS) entry which is preliminary data.</text>
</comment>
<dbReference type="RefSeq" id="WP_130422153.1">
    <property type="nucleotide sequence ID" value="NZ_SHKW01000001.1"/>
</dbReference>
<keyword evidence="2" id="KW-0732">Signal</keyword>
<feature type="region of interest" description="Disordered" evidence="1">
    <location>
        <begin position="299"/>
        <end position="321"/>
    </location>
</feature>
<dbReference type="EMBL" id="SHKW01000001">
    <property type="protein sequence ID" value="RZU43523.1"/>
    <property type="molecule type" value="Genomic_DNA"/>
</dbReference>
<evidence type="ECO:0000256" key="1">
    <source>
        <dbReference type="SAM" id="MobiDB-lite"/>
    </source>
</evidence>
<keyword evidence="4" id="KW-1185">Reference proteome</keyword>
<organism evidence="3 4">
    <name type="scientific">Edaphobacter modestus</name>
    <dbReference type="NCBI Taxonomy" id="388466"/>
    <lineage>
        <taxon>Bacteria</taxon>
        <taxon>Pseudomonadati</taxon>
        <taxon>Acidobacteriota</taxon>
        <taxon>Terriglobia</taxon>
        <taxon>Terriglobales</taxon>
        <taxon>Acidobacteriaceae</taxon>
        <taxon>Edaphobacter</taxon>
    </lineage>
</organism>
<evidence type="ECO:0000313" key="4">
    <source>
        <dbReference type="Proteomes" id="UP000292958"/>
    </source>
</evidence>
<evidence type="ECO:0000313" key="3">
    <source>
        <dbReference type="EMBL" id="RZU43523.1"/>
    </source>
</evidence>
<feature type="region of interest" description="Disordered" evidence="1">
    <location>
        <begin position="112"/>
        <end position="131"/>
    </location>
</feature>
<proteinExistence type="predicted"/>
<feature type="compositionally biased region" description="Low complexity" evidence="1">
    <location>
        <begin position="306"/>
        <end position="315"/>
    </location>
</feature>
<evidence type="ECO:0008006" key="5">
    <source>
        <dbReference type="Google" id="ProtNLM"/>
    </source>
</evidence>
<feature type="compositionally biased region" description="Polar residues" evidence="1">
    <location>
        <begin position="119"/>
        <end position="131"/>
    </location>
</feature>
<sequence>MKRKYLALCLLGVLPPSLHADFTYTETTQITGGAVLGMMKVAGAFSKQARQAGEPILSTVTVKGNRMVRSNSMQTEVVDLDNETITTIDHTRKQYTTMTFEQMRQQIEAAIRKGKEQQGSDPQAPPSNTDLSFQVKVRTTGATKDVAGVTASESILSMAMDATDKKSGEKGSLAITNDMWLAPEVPGYEEVRGFQERFAAKLGTVFSESLNPAMLASQPGAGKAMADMVKEMSKLKGIPVLQVIRMGTTANGEPLPAASEAPLPPSTSPEMLSAGQVAKDSATSAITSSLGLGGLGGFGRKKKAADPAPAADTATQGPAVLVESNTQMSGFSQAAADPSKFAIPSGYKQVEPKIANQ</sequence>
<dbReference type="OrthoDB" id="109297at2"/>
<feature type="region of interest" description="Disordered" evidence="1">
    <location>
        <begin position="251"/>
        <end position="272"/>
    </location>
</feature>
<gene>
    <name evidence="3" type="ORF">BDD14_5192</name>
</gene>